<accession>A0A7D5GM79</accession>
<feature type="region of interest" description="Disordered" evidence="4">
    <location>
        <begin position="20"/>
        <end position="40"/>
    </location>
</feature>
<dbReference type="GeneID" id="56029942"/>
<comment type="similarity">
    <text evidence="3">Belongs to the gas vesicle GvpF/GvpL family.</text>
</comment>
<proteinExistence type="inferred from homology"/>
<dbReference type="PANTHER" id="PTHR36852">
    <property type="entry name" value="PROTEIN GVPL 2"/>
    <property type="match status" value="1"/>
</dbReference>
<dbReference type="GO" id="GO:0031412">
    <property type="term" value="P:gas vesicle organization"/>
    <property type="evidence" value="ECO:0007669"/>
    <property type="project" value="InterPro"/>
</dbReference>
<protein>
    <submittedName>
        <fullName evidence="5">GvpL/GvpF family gas vesicle protein</fullName>
    </submittedName>
</protein>
<keyword evidence="1" id="KW-0304">Gas vesicle</keyword>
<dbReference type="GO" id="GO:0031411">
    <property type="term" value="C:gas vesicle"/>
    <property type="evidence" value="ECO:0007669"/>
    <property type="project" value="UniProtKB-SubCell"/>
</dbReference>
<sequence length="266" mass="29518">MTDVGFEEGRYLYCVVDTTGEGPEGEAGRREFTPEGIEGGEPYVVESDGVGAVIQPRGEPFDSDDLRRVKRWLIAHQRVVDEAGQAFGTPLPFRFDTIHRGDDDAVREWLTAEHATLREHLDEFAGKWEYRVTLTAAGEFEPDDEDLADLRARIDEAGEGEGFLLEKQYERRLRELEHERDRDVAADLRDRLEPLVTAVESVEGSDLLGEGSGGDRVAGLALLADREREGDVGAELDEVAADPAIEVEYTGPWPPYSFAPELGGEE</sequence>
<name>A0A7D5GM79_9EURY</name>
<dbReference type="AlphaFoldDB" id="A0A7D5GM79"/>
<reference evidence="5 6" key="1">
    <citation type="submission" date="2020-07" db="EMBL/GenBank/DDBJ databases">
        <title>Gai3-2, isolated from salt lake.</title>
        <authorList>
            <person name="Cui H."/>
            <person name="Shi X."/>
        </authorList>
    </citation>
    <scope>NUCLEOTIDE SEQUENCE [LARGE SCALE GENOMIC DNA]</scope>
    <source>
        <strain evidence="5 6">Gai3-2</strain>
    </source>
</reference>
<dbReference type="RefSeq" id="WP_179170141.1">
    <property type="nucleotide sequence ID" value="NZ_CP058529.1"/>
</dbReference>
<keyword evidence="6" id="KW-1185">Reference proteome</keyword>
<dbReference type="EMBL" id="CP058529">
    <property type="protein sequence ID" value="QLG28567.1"/>
    <property type="molecule type" value="Genomic_DNA"/>
</dbReference>
<evidence type="ECO:0000313" key="6">
    <source>
        <dbReference type="Proteomes" id="UP000509750"/>
    </source>
</evidence>
<organism evidence="5 6">
    <name type="scientific">Halorarum halophilum</name>
    <dbReference type="NCBI Taxonomy" id="2743090"/>
    <lineage>
        <taxon>Archaea</taxon>
        <taxon>Methanobacteriati</taxon>
        <taxon>Methanobacteriota</taxon>
        <taxon>Stenosarchaea group</taxon>
        <taxon>Halobacteria</taxon>
        <taxon>Halobacteriales</taxon>
        <taxon>Haloferacaceae</taxon>
        <taxon>Halorarum</taxon>
    </lineage>
</organism>
<evidence type="ECO:0000256" key="4">
    <source>
        <dbReference type="SAM" id="MobiDB-lite"/>
    </source>
</evidence>
<evidence type="ECO:0000256" key="3">
    <source>
        <dbReference type="ARBA" id="ARBA00035643"/>
    </source>
</evidence>
<evidence type="ECO:0000256" key="1">
    <source>
        <dbReference type="ARBA" id="ARBA00022987"/>
    </source>
</evidence>
<dbReference type="Pfam" id="PF06386">
    <property type="entry name" value="GvpL_GvpF"/>
    <property type="match status" value="1"/>
</dbReference>
<evidence type="ECO:0000256" key="2">
    <source>
        <dbReference type="ARBA" id="ARBA00035108"/>
    </source>
</evidence>
<dbReference type="OrthoDB" id="350702at2157"/>
<dbReference type="InterPro" id="IPR054796">
    <property type="entry name" value="Gas_vesic_GvpL"/>
</dbReference>
<dbReference type="KEGG" id="halg:HUG10_13875"/>
<comment type="subcellular location">
    <subcellularLocation>
        <location evidence="2">Gas vesicle</location>
    </subcellularLocation>
</comment>
<gene>
    <name evidence="5" type="ORF">HUG10_13875</name>
</gene>
<evidence type="ECO:0000313" key="5">
    <source>
        <dbReference type="EMBL" id="QLG28567.1"/>
    </source>
</evidence>
<dbReference type="InterPro" id="IPR009430">
    <property type="entry name" value="GvpL/GvpF"/>
</dbReference>
<dbReference type="PANTHER" id="PTHR36852:SF1">
    <property type="entry name" value="PROTEIN GVPL 2"/>
    <property type="match status" value="1"/>
</dbReference>
<dbReference type="Proteomes" id="UP000509750">
    <property type="component" value="Chromosome"/>
</dbReference>
<dbReference type="NCBIfam" id="NF045778">
    <property type="entry name" value="gas_vesic_GvpL"/>
    <property type="match status" value="1"/>
</dbReference>